<proteinExistence type="predicted"/>
<sequence length="537" mass="55958">MTDVLGRRLLTALAVLPVLGMLAEVARAPRLHFLDYWTFLTQATHPDGTLDSSGIFSYHNGHPMVIPRLLFWLDAKYLGGSNQLFGLLTVLLSVCVVLALHRLLPAGLSGAHRAALLAAFSFVFFAPSMLDLYGIGMSGASWLPALLFGVLSLLAARRGNLWLALPLALLACFCHGTAFALWPALAWTAWQRGDRRWRIALPLAIGVAVVVFWLLTVDTDASVPSAAPIGPDSYAGVFASLLGQLWSPHVDGLAYLTGALTAAGLVLVLAGTRRWSATDPALPALALFTLLVAVMIAYTRTTAGNAIGLSPRYAGISALAICVLLAALLPQRLPRAVTGVALTVALVTYAVSPGKATQIRESYAEQDVLAVAMRVGAVRTFESTQSVPREVLPRLRALGAYPFSPDFTLGCGLPVELGDKLDLGAVPVLAKPPAGSGPAITDGTAGYVETPVVGDAAISGWAVIGGKRADCVLVVDGNGVVAGGGAVGTGRADLLTTLRVPEARGGWHAVAAPDLVNGRVLVAGNGRLFQVPATTSP</sequence>
<feature type="transmembrane region" description="Helical" evidence="1">
    <location>
        <begin position="282"/>
        <end position="299"/>
    </location>
</feature>
<feature type="transmembrane region" description="Helical" evidence="1">
    <location>
        <begin position="311"/>
        <end position="329"/>
    </location>
</feature>
<keyword evidence="1" id="KW-0812">Transmembrane</keyword>
<gene>
    <name evidence="2" type="ORF">JOF53_004022</name>
</gene>
<dbReference type="Proteomes" id="UP001519363">
    <property type="component" value="Unassembled WGS sequence"/>
</dbReference>
<evidence type="ECO:0000313" key="3">
    <source>
        <dbReference type="Proteomes" id="UP001519363"/>
    </source>
</evidence>
<dbReference type="EMBL" id="JAGIOO010000001">
    <property type="protein sequence ID" value="MBP2475150.1"/>
    <property type="molecule type" value="Genomic_DNA"/>
</dbReference>
<feature type="transmembrane region" description="Helical" evidence="1">
    <location>
        <begin position="116"/>
        <end position="143"/>
    </location>
</feature>
<reference evidence="2 3" key="1">
    <citation type="submission" date="2021-03" db="EMBL/GenBank/DDBJ databases">
        <title>Sequencing the genomes of 1000 actinobacteria strains.</title>
        <authorList>
            <person name="Klenk H.-P."/>
        </authorList>
    </citation>
    <scope>NUCLEOTIDE SEQUENCE [LARGE SCALE GENOMIC DNA]</scope>
    <source>
        <strain evidence="2 3">DSM 44580</strain>
    </source>
</reference>
<feature type="transmembrane region" description="Helical" evidence="1">
    <location>
        <begin position="252"/>
        <end position="270"/>
    </location>
</feature>
<feature type="transmembrane region" description="Helical" evidence="1">
    <location>
        <begin position="84"/>
        <end position="104"/>
    </location>
</feature>
<protein>
    <submittedName>
        <fullName evidence="2">Uncharacterized protein</fullName>
    </submittedName>
</protein>
<keyword evidence="1" id="KW-1133">Transmembrane helix</keyword>
<organism evidence="2 3">
    <name type="scientific">Crossiella equi</name>
    <dbReference type="NCBI Taxonomy" id="130796"/>
    <lineage>
        <taxon>Bacteria</taxon>
        <taxon>Bacillati</taxon>
        <taxon>Actinomycetota</taxon>
        <taxon>Actinomycetes</taxon>
        <taxon>Pseudonocardiales</taxon>
        <taxon>Pseudonocardiaceae</taxon>
        <taxon>Crossiella</taxon>
    </lineage>
</organism>
<dbReference type="RefSeq" id="WP_209707176.1">
    <property type="nucleotide sequence ID" value="NZ_JAGIOO010000001.1"/>
</dbReference>
<feature type="transmembrane region" description="Helical" evidence="1">
    <location>
        <begin position="197"/>
        <end position="215"/>
    </location>
</feature>
<comment type="caution">
    <text evidence="2">The sequence shown here is derived from an EMBL/GenBank/DDBJ whole genome shotgun (WGS) entry which is preliminary data.</text>
</comment>
<evidence type="ECO:0000313" key="2">
    <source>
        <dbReference type="EMBL" id="MBP2475150.1"/>
    </source>
</evidence>
<keyword evidence="3" id="KW-1185">Reference proteome</keyword>
<evidence type="ECO:0000256" key="1">
    <source>
        <dbReference type="SAM" id="Phobius"/>
    </source>
</evidence>
<feature type="transmembrane region" description="Helical" evidence="1">
    <location>
        <begin position="336"/>
        <end position="352"/>
    </location>
</feature>
<accession>A0ABS5AHI6</accession>
<name>A0ABS5AHI6_9PSEU</name>
<keyword evidence="1" id="KW-0472">Membrane</keyword>
<feature type="transmembrane region" description="Helical" evidence="1">
    <location>
        <begin position="163"/>
        <end position="185"/>
    </location>
</feature>